<gene>
    <name evidence="2" type="ORF">HMPREF9451_00289</name>
</gene>
<keyword evidence="1" id="KW-0812">Transmembrane</keyword>
<reference evidence="2 3" key="1">
    <citation type="submission" date="2012-08" db="EMBL/GenBank/DDBJ databases">
        <title>The Genome Sequence of Slackia piriformis YIT 12062.</title>
        <authorList>
            <consortium name="The Broad Institute Genome Sequencing Platform"/>
            <person name="Earl A."/>
            <person name="Ward D."/>
            <person name="Feldgarden M."/>
            <person name="Gevers D."/>
            <person name="Morotomi M."/>
            <person name="Walker B."/>
            <person name="Young S.K."/>
            <person name="Zeng Q."/>
            <person name="Gargeya S."/>
            <person name="Fitzgerald M."/>
            <person name="Haas B."/>
            <person name="Abouelleil A."/>
            <person name="Alvarado L."/>
            <person name="Arachchi H.M."/>
            <person name="Berlin A.M."/>
            <person name="Chapman S.B."/>
            <person name="Goldberg J."/>
            <person name="Griggs A."/>
            <person name="Gujja S."/>
            <person name="Hansen M."/>
            <person name="Howarth C."/>
            <person name="Imamovic A."/>
            <person name="Larimer J."/>
            <person name="McCowen C."/>
            <person name="Montmayeur A."/>
            <person name="Murphy C."/>
            <person name="Neiman D."/>
            <person name="Pearson M."/>
            <person name="Priest M."/>
            <person name="Roberts A."/>
            <person name="Saif S."/>
            <person name="Shea T."/>
            <person name="Sisk P."/>
            <person name="Sykes S."/>
            <person name="Wortman J."/>
            <person name="Nusbaum C."/>
            <person name="Birren B."/>
        </authorList>
    </citation>
    <scope>NUCLEOTIDE SEQUENCE [LARGE SCALE GENOMIC DNA]</scope>
    <source>
        <strain evidence="2 3">YIT 12062</strain>
    </source>
</reference>
<dbReference type="OrthoDB" id="3177348at2"/>
<evidence type="ECO:0000313" key="2">
    <source>
        <dbReference type="EMBL" id="EJZ84685.1"/>
    </source>
</evidence>
<sequence>MLSMMKALAYYLRGSRMMLAFVLVFVFCCSVEAIAVWMHFNVPWFAELGVVVGVYDGVPSLMVWGSSFVAGSFLAMAHAIFMAAITSELFKRGYVKNLIQAKGGRATLALSLVAWCVLSASVATLMGVAVTELGTRLAGCAPALPSLADFLQWFIQVTLCVSAYSVLTVMAVLLTKSEVAGMVIAISLGAGGVENILRLLLANIPGLAPALRDCLDGYLAADLSMLGSGAICDPFSYVQSIATIAVATALCVAVAKKRSFA</sequence>
<evidence type="ECO:0000313" key="3">
    <source>
        <dbReference type="Proteomes" id="UP000006069"/>
    </source>
</evidence>
<proteinExistence type="predicted"/>
<feature type="transmembrane region" description="Helical" evidence="1">
    <location>
        <begin position="150"/>
        <end position="174"/>
    </location>
</feature>
<accession>K0ZB87</accession>
<organism evidence="2 3">
    <name type="scientific">Slackia piriformis YIT 12062</name>
    <dbReference type="NCBI Taxonomy" id="742818"/>
    <lineage>
        <taxon>Bacteria</taxon>
        <taxon>Bacillati</taxon>
        <taxon>Actinomycetota</taxon>
        <taxon>Coriobacteriia</taxon>
        <taxon>Eggerthellales</taxon>
        <taxon>Eggerthellaceae</taxon>
        <taxon>Slackia</taxon>
    </lineage>
</organism>
<feature type="transmembrane region" description="Helical" evidence="1">
    <location>
        <begin position="235"/>
        <end position="255"/>
    </location>
</feature>
<comment type="caution">
    <text evidence="2">The sequence shown here is derived from an EMBL/GenBank/DDBJ whole genome shotgun (WGS) entry which is preliminary data.</text>
</comment>
<dbReference type="InParanoid" id="K0ZB87"/>
<feature type="transmembrane region" description="Helical" evidence="1">
    <location>
        <begin position="181"/>
        <end position="201"/>
    </location>
</feature>
<dbReference type="AlphaFoldDB" id="K0ZB87"/>
<keyword evidence="1" id="KW-1133">Transmembrane helix</keyword>
<feature type="transmembrane region" description="Helical" evidence="1">
    <location>
        <begin position="61"/>
        <end position="85"/>
    </location>
</feature>
<feature type="transmembrane region" description="Helical" evidence="1">
    <location>
        <begin position="106"/>
        <end position="130"/>
    </location>
</feature>
<name>K0ZB87_9ACTN</name>
<dbReference type="Proteomes" id="UP000006069">
    <property type="component" value="Unassembled WGS sequence"/>
</dbReference>
<dbReference type="PATRIC" id="fig|742818.3.peg.323"/>
<protein>
    <submittedName>
        <fullName evidence="2">Uncharacterized protein</fullName>
    </submittedName>
</protein>
<dbReference type="HOGENOM" id="CLU_1065177_0_0_11"/>
<keyword evidence="3" id="KW-1185">Reference proteome</keyword>
<evidence type="ECO:0000256" key="1">
    <source>
        <dbReference type="SAM" id="Phobius"/>
    </source>
</evidence>
<keyword evidence="1" id="KW-0472">Membrane</keyword>
<dbReference type="RefSeq" id="WP_009138525.1">
    <property type="nucleotide sequence ID" value="NZ_JH815198.1"/>
</dbReference>
<dbReference type="EMBL" id="ADMD01000001">
    <property type="protein sequence ID" value="EJZ84685.1"/>
    <property type="molecule type" value="Genomic_DNA"/>
</dbReference>